<dbReference type="GO" id="GO:0050043">
    <property type="term" value="F:lactate racemase activity"/>
    <property type="evidence" value="ECO:0007669"/>
    <property type="project" value="InterPro"/>
</dbReference>
<dbReference type="Pfam" id="PF09861">
    <property type="entry name" value="Lar_N"/>
    <property type="match status" value="1"/>
</dbReference>
<reference evidence="2" key="2">
    <citation type="submission" date="2021-01" db="EMBL/GenBank/DDBJ databases">
        <authorList>
            <person name="Hahn C.R."/>
            <person name="Youssef N.H."/>
            <person name="Elshahed M."/>
        </authorList>
    </citation>
    <scope>NUCLEOTIDE SEQUENCE</scope>
    <source>
        <strain evidence="2">Zod_Metabat.24</strain>
    </source>
</reference>
<dbReference type="AlphaFoldDB" id="A0A9D8PN55"/>
<dbReference type="PANTHER" id="PTHR33171:SF17">
    <property type="entry name" value="LARA-LIKE N-TERMINAL DOMAIN-CONTAINING PROTEIN"/>
    <property type="match status" value="1"/>
</dbReference>
<evidence type="ECO:0000313" key="2">
    <source>
        <dbReference type="EMBL" id="MBN1572448.1"/>
    </source>
</evidence>
<comment type="caution">
    <text evidence="2">The sequence shown here is derived from an EMBL/GenBank/DDBJ whole genome shotgun (WGS) entry which is preliminary data.</text>
</comment>
<dbReference type="EMBL" id="JAFGIX010000023">
    <property type="protein sequence ID" value="MBN1572448.1"/>
    <property type="molecule type" value="Genomic_DNA"/>
</dbReference>
<dbReference type="Gene3D" id="3.40.50.11440">
    <property type="match status" value="1"/>
</dbReference>
<evidence type="ECO:0000259" key="1">
    <source>
        <dbReference type="Pfam" id="PF09861"/>
    </source>
</evidence>
<reference evidence="2" key="1">
    <citation type="journal article" date="2021" name="Environ. Microbiol.">
        <title>Genomic characterization of three novel Desulfobacterota classes expand the metabolic and phylogenetic diversity of the phylum.</title>
        <authorList>
            <person name="Murphy C.L."/>
            <person name="Biggerstaff J."/>
            <person name="Eichhorn A."/>
            <person name="Ewing E."/>
            <person name="Shahan R."/>
            <person name="Soriano D."/>
            <person name="Stewart S."/>
            <person name="VanMol K."/>
            <person name="Walker R."/>
            <person name="Walters P."/>
            <person name="Elshahed M.S."/>
            <person name="Youssef N.H."/>
        </authorList>
    </citation>
    <scope>NUCLEOTIDE SEQUENCE</scope>
    <source>
        <strain evidence="2">Zod_Metabat.24</strain>
    </source>
</reference>
<dbReference type="PANTHER" id="PTHR33171">
    <property type="entry name" value="LAR_N DOMAIN-CONTAINING PROTEIN"/>
    <property type="match status" value="1"/>
</dbReference>
<gene>
    <name evidence="2" type="ORF">JW984_04545</name>
</gene>
<protein>
    <submittedName>
        <fullName evidence="2">DUF2088 domain-containing protein</fullName>
    </submittedName>
</protein>
<proteinExistence type="predicted"/>
<organism evidence="2 3">
    <name type="scientific">Candidatus Zymogenus saltonus</name>
    <dbReference type="NCBI Taxonomy" id="2844893"/>
    <lineage>
        <taxon>Bacteria</taxon>
        <taxon>Deltaproteobacteria</taxon>
        <taxon>Candidatus Zymogenia</taxon>
        <taxon>Candidatus Zymogeniales</taxon>
        <taxon>Candidatus Zymogenaceae</taxon>
        <taxon>Candidatus Zymogenus</taxon>
    </lineage>
</organism>
<accession>A0A9D8PN55</accession>
<feature type="domain" description="LarA-like N-terminal" evidence="1">
    <location>
        <begin position="11"/>
        <end position="204"/>
    </location>
</feature>
<sequence length="408" mass="44725">MKIGLGELIWYGNRTVEIELPNDWDVTLHPMRGAAERPMTASEMEERIKAPIGSARLRDIARGKKSAVIIFDDITRPTRVYEIAPIVIKELTAGGIDEEEITFVCALGNHGAHTSHEFRKKLGAGILERFRVFNHNAYENCVYVGETKRGTRLMVNREVMEADVRIGIGCVTAHANVGFSGGGKILLPGVSHIDSAAHYHIEIHDTAPETTGLGNFDKNVMRMEIEEAAAMARLDFKVDAVVNGRGETTALFAGDFLAEHAEAVRLAKGVYALDPAPEGREVVIANAFAKANEMFIALRLGEMALGRSSGTVMVIANAPEGQVPHYFQRSFGRDYGGRHYPIGGIGENIDVVVVAPYLDKNFADWVRNPEVITWAKSWDEAMEHLKGRFGPGTRAGVIPNATISYIES</sequence>
<name>A0A9D8PN55_9DELT</name>
<dbReference type="InterPro" id="IPR018657">
    <property type="entry name" value="LarA-like_N"/>
</dbReference>
<dbReference type="Proteomes" id="UP000809273">
    <property type="component" value="Unassembled WGS sequence"/>
</dbReference>
<evidence type="ECO:0000313" key="3">
    <source>
        <dbReference type="Proteomes" id="UP000809273"/>
    </source>
</evidence>
<dbReference type="InterPro" id="IPR048068">
    <property type="entry name" value="LarA-like"/>
</dbReference>